<proteinExistence type="predicted"/>
<accession>A0A1A8XHN6</accession>
<sequence length="140" mass="15998">MITWLGTDHHGKPEVYIHVEVQGQHDANFPERLFTYNYRLYDRYRRPVASLAVLADGGENWKPTHFGYQRFGCEVGIRFPTVKILDYADQAEALLADPDPIALVSRGAPIHPPDKIGYQGAIPKCQRTEKPPHRIQYQGQ</sequence>
<dbReference type="Proteomes" id="UP000199169">
    <property type="component" value="Unassembled WGS sequence"/>
</dbReference>
<name>A0A1A8XHN6_9PROT</name>
<keyword evidence="2" id="KW-1185">Reference proteome</keyword>
<evidence type="ECO:0008006" key="3">
    <source>
        <dbReference type="Google" id="ProtNLM"/>
    </source>
</evidence>
<evidence type="ECO:0000313" key="1">
    <source>
        <dbReference type="EMBL" id="SBT04670.1"/>
    </source>
</evidence>
<dbReference type="AlphaFoldDB" id="A0A1A8XHN6"/>
<organism evidence="1 2">
    <name type="scientific">Candidatus Accumulibacter aalborgensis</name>
    <dbReference type="NCBI Taxonomy" id="1860102"/>
    <lineage>
        <taxon>Bacteria</taxon>
        <taxon>Pseudomonadati</taxon>
        <taxon>Pseudomonadota</taxon>
        <taxon>Betaproteobacteria</taxon>
        <taxon>Candidatus Accumulibacter</taxon>
    </lineage>
</organism>
<dbReference type="STRING" id="1860102.ACCAA_1740009"/>
<protein>
    <recommendedName>
        <fullName evidence="3">Transposase</fullName>
    </recommendedName>
</protein>
<dbReference type="EMBL" id="FLQX01000084">
    <property type="protein sequence ID" value="SBT04670.1"/>
    <property type="molecule type" value="Genomic_DNA"/>
</dbReference>
<gene>
    <name evidence="1" type="ORF">ACCAA_1740009</name>
</gene>
<evidence type="ECO:0000313" key="2">
    <source>
        <dbReference type="Proteomes" id="UP000199169"/>
    </source>
</evidence>
<reference evidence="1 2" key="1">
    <citation type="submission" date="2016-06" db="EMBL/GenBank/DDBJ databases">
        <authorList>
            <person name="Kjaerup R.B."/>
            <person name="Dalgaard T.S."/>
            <person name="Juul-Madsen H.R."/>
        </authorList>
    </citation>
    <scope>NUCLEOTIDE SEQUENCE [LARGE SCALE GENOMIC DNA]</scope>
    <source>
        <strain evidence="1">3</strain>
    </source>
</reference>